<keyword evidence="10" id="KW-0378">Hydrolase</keyword>
<keyword evidence="6" id="KW-0963">Cytoplasm</keyword>
<keyword evidence="8" id="KW-0540">Nuclease</keyword>
<evidence type="ECO:0000256" key="6">
    <source>
        <dbReference type="ARBA" id="ARBA00022490"/>
    </source>
</evidence>
<evidence type="ECO:0000256" key="12">
    <source>
        <dbReference type="ARBA" id="ARBA00022845"/>
    </source>
</evidence>
<keyword evidence="14" id="KW-0805">Transcription regulation</keyword>
<protein>
    <recommendedName>
        <fullName evidence="5">poly(A)-specific ribonuclease</fullName>
        <ecNumber evidence="5">3.1.13.4</ecNumber>
    </recommendedName>
</protein>
<evidence type="ECO:0000256" key="7">
    <source>
        <dbReference type="ARBA" id="ARBA00022491"/>
    </source>
</evidence>
<dbReference type="EMBL" id="VXIV02000883">
    <property type="protein sequence ID" value="KAF6035400.1"/>
    <property type="molecule type" value="Genomic_DNA"/>
</dbReference>
<evidence type="ECO:0000256" key="10">
    <source>
        <dbReference type="ARBA" id="ARBA00022801"/>
    </source>
</evidence>
<comment type="catalytic activity">
    <reaction evidence="1">
        <text>Exonucleolytic cleavage of poly(A) to 5'-AMP.</text>
        <dbReference type="EC" id="3.1.13.4"/>
    </reaction>
</comment>
<dbReference type="Pfam" id="PF04857">
    <property type="entry name" value="CAF1"/>
    <property type="match status" value="2"/>
</dbReference>
<dbReference type="OrthoDB" id="1164111at2759"/>
<dbReference type="Gene3D" id="3.30.420.10">
    <property type="entry name" value="Ribonuclease H-like superfamily/Ribonuclease H"/>
    <property type="match status" value="1"/>
</dbReference>
<dbReference type="SUPFAM" id="SSF53098">
    <property type="entry name" value="Ribonuclease H-like"/>
    <property type="match status" value="2"/>
</dbReference>
<evidence type="ECO:0000256" key="16">
    <source>
        <dbReference type="ARBA" id="ARBA00023163"/>
    </source>
</evidence>
<dbReference type="GO" id="GO:0004535">
    <property type="term" value="F:poly(A)-specific ribonuclease activity"/>
    <property type="evidence" value="ECO:0007669"/>
    <property type="project" value="UniProtKB-EC"/>
</dbReference>
<dbReference type="PANTHER" id="PTHR10797">
    <property type="entry name" value="CCR4-NOT TRANSCRIPTION COMPLEX SUBUNIT"/>
    <property type="match status" value="1"/>
</dbReference>
<evidence type="ECO:0000256" key="2">
    <source>
        <dbReference type="ARBA" id="ARBA00004123"/>
    </source>
</evidence>
<accession>A0A7J7K9S0</accession>
<dbReference type="GO" id="GO:0006417">
    <property type="term" value="P:regulation of translation"/>
    <property type="evidence" value="ECO:0007669"/>
    <property type="project" value="UniProtKB-KW"/>
</dbReference>
<dbReference type="GO" id="GO:0046872">
    <property type="term" value="F:metal ion binding"/>
    <property type="evidence" value="ECO:0007669"/>
    <property type="project" value="UniProtKB-KW"/>
</dbReference>
<dbReference type="FunFam" id="3.30.420.10:FF:000005">
    <property type="entry name" value="CCR4-NOT transcription complex subunit 7"/>
    <property type="match status" value="1"/>
</dbReference>
<dbReference type="Proteomes" id="UP000593567">
    <property type="component" value="Unassembled WGS sequence"/>
</dbReference>
<keyword evidence="9" id="KW-0479">Metal-binding</keyword>
<evidence type="ECO:0000256" key="13">
    <source>
        <dbReference type="ARBA" id="ARBA00022884"/>
    </source>
</evidence>
<keyword evidence="11" id="KW-0269">Exonuclease</keyword>
<dbReference type="InterPro" id="IPR006941">
    <property type="entry name" value="RNase_CAF1"/>
</dbReference>
<evidence type="ECO:0000256" key="11">
    <source>
        <dbReference type="ARBA" id="ARBA00022839"/>
    </source>
</evidence>
<keyword evidence="13" id="KW-0694">RNA-binding</keyword>
<organism evidence="19 20">
    <name type="scientific">Bugula neritina</name>
    <name type="common">Brown bryozoan</name>
    <name type="synonym">Sertularia neritina</name>
    <dbReference type="NCBI Taxonomy" id="10212"/>
    <lineage>
        <taxon>Eukaryota</taxon>
        <taxon>Metazoa</taxon>
        <taxon>Spiralia</taxon>
        <taxon>Lophotrochozoa</taxon>
        <taxon>Bryozoa</taxon>
        <taxon>Gymnolaemata</taxon>
        <taxon>Cheilostomatida</taxon>
        <taxon>Flustrina</taxon>
        <taxon>Buguloidea</taxon>
        <taxon>Bugulidae</taxon>
        <taxon>Bugula</taxon>
    </lineage>
</organism>
<evidence type="ECO:0000313" key="20">
    <source>
        <dbReference type="Proteomes" id="UP000593567"/>
    </source>
</evidence>
<keyword evidence="17" id="KW-0539">Nucleus</keyword>
<dbReference type="GO" id="GO:0030014">
    <property type="term" value="C:CCR4-NOT complex"/>
    <property type="evidence" value="ECO:0007669"/>
    <property type="project" value="InterPro"/>
</dbReference>
<name>A0A7J7K9S0_BUGNE</name>
<evidence type="ECO:0000256" key="1">
    <source>
        <dbReference type="ARBA" id="ARBA00001663"/>
    </source>
</evidence>
<keyword evidence="16" id="KW-0804">Transcription</keyword>
<evidence type="ECO:0000256" key="4">
    <source>
        <dbReference type="ARBA" id="ARBA00008372"/>
    </source>
</evidence>
<dbReference type="InterPro" id="IPR039637">
    <property type="entry name" value="CNOT7/CNOT8/Pop2"/>
</dbReference>
<dbReference type="GO" id="GO:0005634">
    <property type="term" value="C:nucleus"/>
    <property type="evidence" value="ECO:0007669"/>
    <property type="project" value="UniProtKB-SubCell"/>
</dbReference>
<evidence type="ECO:0000313" key="19">
    <source>
        <dbReference type="EMBL" id="KAF6035400.1"/>
    </source>
</evidence>
<comment type="caution">
    <text evidence="19">The sequence shown here is derived from an EMBL/GenBank/DDBJ whole genome shotgun (WGS) entry which is preliminary data.</text>
</comment>
<evidence type="ECO:0000256" key="14">
    <source>
        <dbReference type="ARBA" id="ARBA00023015"/>
    </source>
</evidence>
<dbReference type="GO" id="GO:0003723">
    <property type="term" value="F:RNA binding"/>
    <property type="evidence" value="ECO:0007669"/>
    <property type="project" value="UniProtKB-KW"/>
</dbReference>
<evidence type="ECO:0000256" key="8">
    <source>
        <dbReference type="ARBA" id="ARBA00022722"/>
    </source>
</evidence>
<keyword evidence="7" id="KW-0678">Repressor</keyword>
<evidence type="ECO:0000256" key="15">
    <source>
        <dbReference type="ARBA" id="ARBA00023158"/>
    </source>
</evidence>
<dbReference type="InterPro" id="IPR012337">
    <property type="entry name" value="RNaseH-like_sf"/>
</dbReference>
<keyword evidence="15" id="KW-0943">RNA-mediated gene silencing</keyword>
<dbReference type="GO" id="GO:0031047">
    <property type="term" value="P:regulatory ncRNA-mediated gene silencing"/>
    <property type="evidence" value="ECO:0007669"/>
    <property type="project" value="UniProtKB-KW"/>
</dbReference>
<evidence type="ECO:0000256" key="5">
    <source>
        <dbReference type="ARBA" id="ARBA00012161"/>
    </source>
</evidence>
<dbReference type="GO" id="GO:0005737">
    <property type="term" value="C:cytoplasm"/>
    <property type="evidence" value="ECO:0007669"/>
    <property type="project" value="UniProtKB-SubCell"/>
</dbReference>
<proteinExistence type="inferred from homology"/>
<evidence type="ECO:0000256" key="18">
    <source>
        <dbReference type="SAM" id="MobiDB-lite"/>
    </source>
</evidence>
<dbReference type="InterPro" id="IPR036397">
    <property type="entry name" value="RNaseH_sf"/>
</dbReference>
<feature type="region of interest" description="Disordered" evidence="18">
    <location>
        <begin position="465"/>
        <end position="496"/>
    </location>
</feature>
<evidence type="ECO:0000256" key="3">
    <source>
        <dbReference type="ARBA" id="ARBA00004496"/>
    </source>
</evidence>
<sequence>MHDDLLQIGFTLTDEDGNLAPGVHTFQFNMHYDTSKVMDYYFLIQMLATNKDEPLCKEREMFLKVMHAYFPNSYDVQCMIGDEERNFGATSLTKLAAFHKKRSETFETDYHGQIFGVGNTNKPEESPKYYFQESSQEVTSSPPLLVYSPVPYPPASPSPFSSEPPPRLLHLPGHRPFNYPSPWGLAQAMVQNISQPADQNLVYGIQDVWKGNLEQEFKVIRHLVAKYPYIAMDTEFPGIVARPIGEFRTQTEYQYQMVKVNVDQLKIIQIGFTFMDSEGNLPPGTSTWQFNFQFNLTDDSYATDSIDLLNKSGIQFARHKEEGIGMNAFAELLTTSGIVLNPDVKFISFHSGYDFGYLLKVLTNDLLPTTESEFFELVRIYFPKLYDVKYLMKSCKNLHGGLQDISDVLELKRVGPQHQAGSDARLTGQAFFTMRHMYFEDHIDDTKYCGQLYGMGATLGTQFSSGSQSNYRGGTPQPAQSSNSRNELSNVGQSDN</sequence>
<keyword evidence="20" id="KW-1185">Reference proteome</keyword>
<gene>
    <name evidence="19" type="ORF">EB796_006292</name>
</gene>
<dbReference type="AlphaFoldDB" id="A0A7J7K9S0"/>
<keyword evidence="12" id="KW-0810">Translation regulation</keyword>
<dbReference type="EC" id="3.1.13.4" evidence="5"/>
<evidence type="ECO:0000256" key="17">
    <source>
        <dbReference type="ARBA" id="ARBA00023242"/>
    </source>
</evidence>
<comment type="subcellular location">
    <subcellularLocation>
        <location evidence="3">Cytoplasm</location>
    </subcellularLocation>
    <subcellularLocation>
        <location evidence="2">Nucleus</location>
    </subcellularLocation>
</comment>
<comment type="similarity">
    <text evidence="4">Belongs to the CAF1 family.</text>
</comment>
<evidence type="ECO:0000256" key="9">
    <source>
        <dbReference type="ARBA" id="ARBA00022723"/>
    </source>
</evidence>
<reference evidence="19" key="1">
    <citation type="submission" date="2020-06" db="EMBL/GenBank/DDBJ databases">
        <title>Draft genome of Bugula neritina, a colonial animal packing powerful symbionts and potential medicines.</title>
        <authorList>
            <person name="Rayko M."/>
        </authorList>
    </citation>
    <scope>NUCLEOTIDE SEQUENCE [LARGE SCALE GENOMIC DNA]</scope>
    <source>
        <strain evidence="19">Kwan_BN1</strain>
    </source>
</reference>